<dbReference type="InParanoid" id="K0IJP4"/>
<evidence type="ECO:0000256" key="1">
    <source>
        <dbReference type="SAM" id="Phobius"/>
    </source>
</evidence>
<gene>
    <name evidence="2" type="ordered locus">Ngar_c33650</name>
</gene>
<dbReference type="BioCyc" id="CNIT1237085:G1324-3365-MONOMER"/>
<evidence type="ECO:0000313" key="2">
    <source>
        <dbReference type="EMBL" id="AFU60280.1"/>
    </source>
</evidence>
<keyword evidence="3" id="KW-1185">Reference proteome</keyword>
<feature type="transmembrane region" description="Helical" evidence="1">
    <location>
        <begin position="6"/>
        <end position="26"/>
    </location>
</feature>
<sequence length="50" mass="5471">MSWVVYMIMIIDLGVAAAVAFPLLFIQSINTITTTFPADDPCTNFSCAEK</sequence>
<dbReference type="Proteomes" id="UP000008037">
    <property type="component" value="Chromosome"/>
</dbReference>
<dbReference type="AlphaFoldDB" id="K0IJP4"/>
<dbReference type="KEGG" id="nga:Ngar_c33650"/>
<dbReference type="HOGENOM" id="CLU_3113195_0_0_2"/>
<name>K0IJP4_NITGG</name>
<dbReference type="EMBL" id="CP002408">
    <property type="protein sequence ID" value="AFU60280.1"/>
    <property type="molecule type" value="Genomic_DNA"/>
</dbReference>
<dbReference type="GeneID" id="58787819"/>
<accession>K0IJP4</accession>
<protein>
    <submittedName>
        <fullName evidence="2">Uncharacterized protein</fullName>
    </submittedName>
</protein>
<reference evidence="2 3" key="1">
    <citation type="journal article" date="2012" name="Environ. Microbiol.">
        <title>The genome of the ammonia-oxidizing Candidatus Nitrososphaera gargensis: insights into metabolic versatility and environmental adaptations.</title>
        <authorList>
            <person name="Spang A."/>
            <person name="Poehlein A."/>
            <person name="Offre P."/>
            <person name="Zumbragel S."/>
            <person name="Haider S."/>
            <person name="Rychlik N."/>
            <person name="Nowka B."/>
            <person name="Schmeisser C."/>
            <person name="Lebedeva E.V."/>
            <person name="Rattei T."/>
            <person name="Bohm C."/>
            <person name="Schmid M."/>
            <person name="Galushko A."/>
            <person name="Hatzenpichler R."/>
            <person name="Weinmaier T."/>
            <person name="Daniel R."/>
            <person name="Schleper C."/>
            <person name="Spieck E."/>
            <person name="Streit W."/>
            <person name="Wagner M."/>
        </authorList>
    </citation>
    <scope>NUCLEOTIDE SEQUENCE [LARGE SCALE GENOMIC DNA]</scope>
    <source>
        <strain evidence="3">Ga9.2</strain>
    </source>
</reference>
<dbReference type="RefSeq" id="WP_015020813.1">
    <property type="nucleotide sequence ID" value="NC_018719.1"/>
</dbReference>
<evidence type="ECO:0000313" key="3">
    <source>
        <dbReference type="Proteomes" id="UP000008037"/>
    </source>
</evidence>
<keyword evidence="1" id="KW-0812">Transmembrane</keyword>
<keyword evidence="1" id="KW-1133">Transmembrane helix</keyword>
<proteinExistence type="predicted"/>
<keyword evidence="1" id="KW-0472">Membrane</keyword>
<organism evidence="2 3">
    <name type="scientific">Nitrososphaera gargensis (strain Ga9.2)</name>
    <dbReference type="NCBI Taxonomy" id="1237085"/>
    <lineage>
        <taxon>Archaea</taxon>
        <taxon>Nitrososphaerota</taxon>
        <taxon>Nitrososphaeria</taxon>
        <taxon>Nitrososphaerales</taxon>
        <taxon>Nitrososphaeraceae</taxon>
        <taxon>Nitrososphaera</taxon>
    </lineage>
</organism>